<dbReference type="Proteomes" id="UP001139028">
    <property type="component" value="Unassembled WGS sequence"/>
</dbReference>
<name>A0A9X2J5L4_9GAMM</name>
<dbReference type="EMBL" id="JALBWM010000074">
    <property type="protein sequence ID" value="MCO1335667.1"/>
    <property type="molecule type" value="Genomic_DNA"/>
</dbReference>
<gene>
    <name evidence="1" type="ORF">MO867_15120</name>
</gene>
<sequence>MKNNSNYGLLLGTEYNGSISIYPAATVNRALAYPEGSRELLKAIALRQPQYTNLTGVESDVGVIAHETGYRIGLNHGDVMKNREFDAVRRTRR</sequence>
<evidence type="ECO:0000313" key="1">
    <source>
        <dbReference type="EMBL" id="MCO1335667.1"/>
    </source>
</evidence>
<organism evidence="1 2">
    <name type="scientific">Microbulbifer okhotskensis</name>
    <dbReference type="NCBI Taxonomy" id="2926617"/>
    <lineage>
        <taxon>Bacteria</taxon>
        <taxon>Pseudomonadati</taxon>
        <taxon>Pseudomonadota</taxon>
        <taxon>Gammaproteobacteria</taxon>
        <taxon>Cellvibrionales</taxon>
        <taxon>Microbulbiferaceae</taxon>
        <taxon>Microbulbifer</taxon>
    </lineage>
</organism>
<dbReference type="RefSeq" id="WP_252470608.1">
    <property type="nucleotide sequence ID" value="NZ_JALBWM010000074.1"/>
</dbReference>
<reference evidence="1" key="1">
    <citation type="journal article" date="2022" name="Arch. Microbiol.">
        <title>Microbulbifer okhotskensis sp. nov., isolated from a deep bottom sediment of the Okhotsk Sea.</title>
        <authorList>
            <person name="Romanenko L."/>
            <person name="Kurilenko V."/>
            <person name="Otstavnykh N."/>
            <person name="Velansky P."/>
            <person name="Isaeva M."/>
            <person name="Mikhailov V."/>
        </authorList>
    </citation>
    <scope>NUCLEOTIDE SEQUENCE</scope>
    <source>
        <strain evidence="1">OS29</strain>
    </source>
</reference>
<accession>A0A9X2J5L4</accession>
<comment type="caution">
    <text evidence="1">The sequence shown here is derived from an EMBL/GenBank/DDBJ whole genome shotgun (WGS) entry which is preliminary data.</text>
</comment>
<protein>
    <submittedName>
        <fullName evidence="1">Uncharacterized protein</fullName>
    </submittedName>
</protein>
<dbReference type="AlphaFoldDB" id="A0A9X2J5L4"/>
<keyword evidence="2" id="KW-1185">Reference proteome</keyword>
<proteinExistence type="predicted"/>
<evidence type="ECO:0000313" key="2">
    <source>
        <dbReference type="Proteomes" id="UP001139028"/>
    </source>
</evidence>